<feature type="domain" description="Ribosomal protein/NADH dehydrogenase" evidence="7">
    <location>
        <begin position="33"/>
        <end position="116"/>
    </location>
</feature>
<evidence type="ECO:0000256" key="5">
    <source>
        <dbReference type="ARBA" id="ARBA00023274"/>
    </source>
</evidence>
<evidence type="ECO:0000256" key="3">
    <source>
        <dbReference type="ARBA" id="ARBA00022980"/>
    </source>
</evidence>
<comment type="subcellular location">
    <subcellularLocation>
        <location evidence="1">Mitochondrion</location>
    </subcellularLocation>
</comment>
<reference evidence="9" key="1">
    <citation type="journal article" date="2014" name="Microb. Cell Fact.">
        <title>Exploiting Issatchenkia orientalis SD108 for succinic acid production.</title>
        <authorList>
            <person name="Xiao H."/>
            <person name="Shao Z."/>
            <person name="Jiang Y."/>
            <person name="Dole S."/>
            <person name="Zhao H."/>
        </authorList>
    </citation>
    <scope>NUCLEOTIDE SEQUENCE [LARGE SCALE GENOMIC DNA]</scope>
    <source>
        <strain evidence="9">SD108</strain>
    </source>
</reference>
<dbReference type="eggNOG" id="KOG3445">
    <property type="taxonomic scope" value="Eukaryota"/>
</dbReference>
<gene>
    <name evidence="8" type="ORF">JL09_g2635</name>
</gene>
<evidence type="ECO:0000313" key="8">
    <source>
        <dbReference type="EMBL" id="KGK38178.1"/>
    </source>
</evidence>
<keyword evidence="5" id="KW-0687">Ribonucleoprotein</keyword>
<protein>
    <recommendedName>
        <fullName evidence="6">Large ribosomal subunit protein mL43</fullName>
    </recommendedName>
</protein>
<sequence length="151" mass="17229">MVGIKVLQQVSRSRNGVGAFVLPCKCITLQYCNFGGSSEGMRDFLRQRLPKFAARHPEIEFRVVEKPGKHPIVKGEYSTPNANVNNYENDTFKQICVRKWNIDVIENKLKLLVNSSGKKLSKPKHTVVSSNPSVRGIWSPFYVDPKHRFRV</sequence>
<dbReference type="AlphaFoldDB" id="A0A099NZD1"/>
<dbReference type="GO" id="GO:0032543">
    <property type="term" value="P:mitochondrial translation"/>
    <property type="evidence" value="ECO:0007669"/>
    <property type="project" value="InterPro"/>
</dbReference>
<dbReference type="EMBL" id="JQFK01000023">
    <property type="protein sequence ID" value="KGK38178.1"/>
    <property type="molecule type" value="Genomic_DNA"/>
</dbReference>
<organism evidence="8 9">
    <name type="scientific">Pichia kudriavzevii</name>
    <name type="common">Yeast</name>
    <name type="synonym">Issatchenkia orientalis</name>
    <dbReference type="NCBI Taxonomy" id="4909"/>
    <lineage>
        <taxon>Eukaryota</taxon>
        <taxon>Fungi</taxon>
        <taxon>Dikarya</taxon>
        <taxon>Ascomycota</taxon>
        <taxon>Saccharomycotina</taxon>
        <taxon>Pichiomycetes</taxon>
        <taxon>Pichiales</taxon>
        <taxon>Pichiaceae</taxon>
        <taxon>Pichia</taxon>
    </lineage>
</organism>
<dbReference type="Gene3D" id="3.40.30.10">
    <property type="entry name" value="Glutaredoxin"/>
    <property type="match status" value="1"/>
</dbReference>
<dbReference type="InterPro" id="IPR039927">
    <property type="entry name" value="Ribosomal_mL43"/>
</dbReference>
<comment type="similarity">
    <text evidence="2">Belongs to the mitochondrion-specific ribosomal protein mL43 family.</text>
</comment>
<dbReference type="SMART" id="SM00916">
    <property type="entry name" value="L51_S25_CI-B8"/>
    <property type="match status" value="1"/>
</dbReference>
<dbReference type="SUPFAM" id="SSF52833">
    <property type="entry name" value="Thioredoxin-like"/>
    <property type="match status" value="1"/>
</dbReference>
<dbReference type="VEuPathDB" id="FungiDB:C5L36_0B02130"/>
<dbReference type="PANTHER" id="PTHR21396:SF2">
    <property type="entry name" value="LARGE RIBOSOMAL SUBUNIT PROTEIN ML43"/>
    <property type="match status" value="1"/>
</dbReference>
<proteinExistence type="inferred from homology"/>
<comment type="caution">
    <text evidence="8">The sequence shown here is derived from an EMBL/GenBank/DDBJ whole genome shotgun (WGS) entry which is preliminary data.</text>
</comment>
<evidence type="ECO:0000256" key="6">
    <source>
        <dbReference type="ARBA" id="ARBA00035188"/>
    </source>
</evidence>
<dbReference type="InterPro" id="IPR007741">
    <property type="entry name" value="Ribosomal_mL43/mS25/NADH_DH"/>
</dbReference>
<evidence type="ECO:0000259" key="7">
    <source>
        <dbReference type="SMART" id="SM00916"/>
    </source>
</evidence>
<dbReference type="Pfam" id="PF05047">
    <property type="entry name" value="L51_S25_CI-B8"/>
    <property type="match status" value="1"/>
</dbReference>
<dbReference type="GO" id="GO:0045454">
    <property type="term" value="P:cell redox homeostasis"/>
    <property type="evidence" value="ECO:0007669"/>
    <property type="project" value="EnsemblFungi"/>
</dbReference>
<dbReference type="GO" id="GO:0005762">
    <property type="term" value="C:mitochondrial large ribosomal subunit"/>
    <property type="evidence" value="ECO:0007669"/>
    <property type="project" value="EnsemblFungi"/>
</dbReference>
<accession>A0A099NZD1</accession>
<dbReference type="PANTHER" id="PTHR21396">
    <property type="entry name" value="39S RIBOSOMAL PROTEIN L43"/>
    <property type="match status" value="1"/>
</dbReference>
<evidence type="ECO:0000313" key="9">
    <source>
        <dbReference type="Proteomes" id="UP000029867"/>
    </source>
</evidence>
<dbReference type="GO" id="GO:0003735">
    <property type="term" value="F:structural constituent of ribosome"/>
    <property type="evidence" value="ECO:0007669"/>
    <property type="project" value="EnsemblFungi"/>
</dbReference>
<evidence type="ECO:0000256" key="2">
    <source>
        <dbReference type="ARBA" id="ARBA00006073"/>
    </source>
</evidence>
<keyword evidence="3" id="KW-0689">Ribosomal protein</keyword>
<name>A0A099NZD1_PICKU</name>
<evidence type="ECO:0000256" key="1">
    <source>
        <dbReference type="ARBA" id="ARBA00004173"/>
    </source>
</evidence>
<keyword evidence="4" id="KW-0496">Mitochondrion</keyword>
<dbReference type="Proteomes" id="UP000029867">
    <property type="component" value="Unassembled WGS sequence"/>
</dbReference>
<evidence type="ECO:0000256" key="4">
    <source>
        <dbReference type="ARBA" id="ARBA00023128"/>
    </source>
</evidence>
<dbReference type="InterPro" id="IPR036249">
    <property type="entry name" value="Thioredoxin-like_sf"/>
</dbReference>
<dbReference type="HOGENOM" id="CLU_117700_1_1_1"/>